<dbReference type="HOGENOM" id="CLU_3029379_0_0_0"/>
<sequence>MSHGNRSDSTRCERLMTFSFGTHENPFHCRLPIGVQNLGEYGDCGSPIHLQMPDD</sequence>
<accession>Q7UPZ0</accession>
<protein>
    <submittedName>
        <fullName evidence="1">Uncharacterized protein</fullName>
    </submittedName>
</protein>
<dbReference type="AlphaFoldDB" id="Q7UPZ0"/>
<dbReference type="STRING" id="243090.RB6632"/>
<reference evidence="1 2" key="1">
    <citation type="journal article" date="2003" name="Proc. Natl. Acad. Sci. U.S.A.">
        <title>Complete genome sequence of the marine planctomycete Pirellula sp. strain 1.</title>
        <authorList>
            <person name="Gloeckner F.O."/>
            <person name="Kube M."/>
            <person name="Bauer M."/>
            <person name="Teeling H."/>
            <person name="Lombardot T."/>
            <person name="Ludwig W."/>
            <person name="Gade D."/>
            <person name="Beck A."/>
            <person name="Borzym K."/>
            <person name="Heitmann K."/>
            <person name="Rabus R."/>
            <person name="Schlesner H."/>
            <person name="Amann R."/>
            <person name="Reinhardt R."/>
        </authorList>
    </citation>
    <scope>NUCLEOTIDE SEQUENCE [LARGE SCALE GENOMIC DNA]</scope>
    <source>
        <strain evidence="2">DSM 10527 / NCIMB 13988 / SH1</strain>
    </source>
</reference>
<name>Q7UPZ0_RHOBA</name>
<dbReference type="EnsemblBacteria" id="CAD74916">
    <property type="protein sequence ID" value="CAD74916"/>
    <property type="gene ID" value="RB6632"/>
</dbReference>
<evidence type="ECO:0000313" key="1">
    <source>
        <dbReference type="EMBL" id="CAD74916.1"/>
    </source>
</evidence>
<proteinExistence type="predicted"/>
<dbReference type="EMBL" id="BX294144">
    <property type="protein sequence ID" value="CAD74916.1"/>
    <property type="molecule type" value="Genomic_DNA"/>
</dbReference>
<keyword evidence="2" id="KW-1185">Reference proteome</keyword>
<dbReference type="OrthoDB" id="255848at2"/>
<dbReference type="KEGG" id="rba:RB6632"/>
<dbReference type="Proteomes" id="UP000001025">
    <property type="component" value="Chromosome"/>
</dbReference>
<dbReference type="InParanoid" id="Q7UPZ0"/>
<gene>
    <name evidence="1" type="ordered locus">RB6632</name>
</gene>
<organism evidence="1 2">
    <name type="scientific">Rhodopirellula baltica (strain DSM 10527 / NCIMB 13988 / SH1)</name>
    <dbReference type="NCBI Taxonomy" id="243090"/>
    <lineage>
        <taxon>Bacteria</taxon>
        <taxon>Pseudomonadati</taxon>
        <taxon>Planctomycetota</taxon>
        <taxon>Planctomycetia</taxon>
        <taxon>Pirellulales</taxon>
        <taxon>Pirellulaceae</taxon>
        <taxon>Rhodopirellula</taxon>
    </lineage>
</organism>
<evidence type="ECO:0000313" key="2">
    <source>
        <dbReference type="Proteomes" id="UP000001025"/>
    </source>
</evidence>